<dbReference type="Gene3D" id="3.40.50.2000">
    <property type="entry name" value="Glycogen Phosphorylase B"/>
    <property type="match status" value="2"/>
</dbReference>
<organism evidence="2 3">
    <name type="scientific">Telmatocola sphagniphila</name>
    <dbReference type="NCBI Taxonomy" id="1123043"/>
    <lineage>
        <taxon>Bacteria</taxon>
        <taxon>Pseudomonadati</taxon>
        <taxon>Planctomycetota</taxon>
        <taxon>Planctomycetia</taxon>
        <taxon>Gemmatales</taxon>
        <taxon>Gemmataceae</taxon>
    </lineage>
</organism>
<keyword evidence="3" id="KW-1185">Reference proteome</keyword>
<dbReference type="InterPro" id="IPR001830">
    <property type="entry name" value="Glyco_trans_20"/>
</dbReference>
<protein>
    <submittedName>
        <fullName evidence="2">Trehalose-6-phosphate synthase</fullName>
    </submittedName>
</protein>
<dbReference type="CDD" id="cd03788">
    <property type="entry name" value="GT20_TPS"/>
    <property type="match status" value="1"/>
</dbReference>
<proteinExistence type="inferred from homology"/>
<comment type="similarity">
    <text evidence="1">Belongs to the glycosyltransferase 20 family.</text>
</comment>
<name>A0A8E6B7V0_9BACT</name>
<dbReference type="EMBL" id="CP074694">
    <property type="protein sequence ID" value="QVL33492.1"/>
    <property type="molecule type" value="Genomic_DNA"/>
</dbReference>
<dbReference type="PANTHER" id="PTHR10788:SF106">
    <property type="entry name" value="BCDNA.GH08860"/>
    <property type="match status" value="1"/>
</dbReference>
<evidence type="ECO:0000313" key="3">
    <source>
        <dbReference type="Proteomes" id="UP000676194"/>
    </source>
</evidence>
<dbReference type="PANTHER" id="PTHR10788">
    <property type="entry name" value="TREHALOSE-6-PHOSPHATE SYNTHASE"/>
    <property type="match status" value="1"/>
</dbReference>
<dbReference type="SUPFAM" id="SSF53756">
    <property type="entry name" value="UDP-Glycosyltransferase/glycogen phosphorylase"/>
    <property type="match status" value="1"/>
</dbReference>
<dbReference type="Proteomes" id="UP000676194">
    <property type="component" value="Chromosome"/>
</dbReference>
<dbReference type="RefSeq" id="WP_213498381.1">
    <property type="nucleotide sequence ID" value="NZ_CP074694.1"/>
</dbReference>
<dbReference type="AlphaFoldDB" id="A0A8E6B7V0"/>
<gene>
    <name evidence="2" type="ORF">KIH39_06160</name>
</gene>
<reference evidence="2" key="1">
    <citation type="submission" date="2021-05" db="EMBL/GenBank/DDBJ databases">
        <title>Complete genome sequence of the cellulolytic planctomycete Telmatocola sphagniphila SP2T and characterization of the first cellulase from planctomycetes.</title>
        <authorList>
            <person name="Rakitin A.L."/>
            <person name="Beletsky A.V."/>
            <person name="Naumoff D.G."/>
            <person name="Kulichevskaya I.S."/>
            <person name="Mardanov A.V."/>
            <person name="Ravin N.V."/>
            <person name="Dedysh S.N."/>
        </authorList>
    </citation>
    <scope>NUCLEOTIDE SEQUENCE</scope>
    <source>
        <strain evidence="2">SP2T</strain>
    </source>
</reference>
<dbReference type="GO" id="GO:0005992">
    <property type="term" value="P:trehalose biosynthetic process"/>
    <property type="evidence" value="ECO:0007669"/>
    <property type="project" value="InterPro"/>
</dbReference>
<dbReference type="GO" id="GO:0003825">
    <property type="term" value="F:alpha,alpha-trehalose-phosphate synthase (UDP-forming) activity"/>
    <property type="evidence" value="ECO:0007669"/>
    <property type="project" value="TreeGrafter"/>
</dbReference>
<accession>A0A8E6B7V0</accession>
<dbReference type="Pfam" id="PF00982">
    <property type="entry name" value="Glyco_transf_20"/>
    <property type="match status" value="1"/>
</dbReference>
<evidence type="ECO:0000313" key="2">
    <source>
        <dbReference type="EMBL" id="QVL33492.1"/>
    </source>
</evidence>
<evidence type="ECO:0000256" key="1">
    <source>
        <dbReference type="ARBA" id="ARBA00008799"/>
    </source>
</evidence>
<dbReference type="KEGG" id="tsph:KIH39_06160"/>
<sequence>MGWNKERLQEVAHSRLAGAKLIMVVNREPYIHLHQKERIHWIRPAGGLTTALDPVMQACGALWVAHGSGDADQEVSDAKGRIGVPPDDPRYTLKRIWLTLNEEKGYYYGFANSSLWPLCHQVYSRPTFDPDHWDIYRRVNHKFAESILEEVGNEPALVFVQDYHFALLPKILKDARPDLVVAQFWHIPWPSPEVFRVCPWYQEIIEGMLGNDLLAFHIQNHCNNFLDTVDRTLECRLDWEHFSVLRNGHTTRVRPHPISVDPTLSEEYLDQDWQIRARQFRDKYQLGDRKLIVGVDRLDYTKGIPERLRAVDRLLMTHPEWVENFHFVQIAAPSRTLLDAYQSLTQEVQTLVDEINLRYGSSHWQPVLFLNEHLGPEDVAVLYRMSEGCVVSSLHDGMNLVAKEFVCARSDEQGVLVLSEFTGAARELTDAIIVNPYDVSQLSDGMHSILTMPAAEQSKRMKKMRAEVQDKNIYRWAGMLLSEALKLVESTPSENLEKESLSTEFAA</sequence>